<gene>
    <name evidence="2" type="ORF">VV01_19740</name>
</gene>
<dbReference type="RefSeq" id="WP_050671384.1">
    <property type="nucleotide sequence ID" value="NZ_LAIR01000002.1"/>
</dbReference>
<feature type="transmembrane region" description="Helical" evidence="1">
    <location>
        <begin position="70"/>
        <end position="89"/>
    </location>
</feature>
<evidence type="ECO:0000256" key="1">
    <source>
        <dbReference type="SAM" id="Phobius"/>
    </source>
</evidence>
<keyword evidence="3" id="KW-1185">Reference proteome</keyword>
<accession>A0A0L6CMH7</accession>
<sequence>MNQPALNNLDAAIWHTIDINAAIDQNNLDSRPVLTTAFPVFDGERVLSQGTFTLYDFRALGDGTYAHNSGFFYASGGFGAALTLGAAAGRMAGNSRRKREAQAAAIPRWTPIDTGYLHVTTHRACFQTSTNFFTWDYGSMTTVQLVGCTQMQFTGSTDDGRQICWIVDSVWAALLFTIWARRCHVQHPQFVSRVWIPQGWYERARASSYGLPRGSS</sequence>
<dbReference type="OrthoDB" id="3255965at2"/>
<keyword evidence="1" id="KW-0812">Transmembrane</keyword>
<keyword evidence="1" id="KW-1133">Transmembrane helix</keyword>
<proteinExistence type="predicted"/>
<protein>
    <submittedName>
        <fullName evidence="2">Uncharacterized protein</fullName>
    </submittedName>
</protein>
<keyword evidence="1" id="KW-0472">Membrane</keyword>
<evidence type="ECO:0000313" key="2">
    <source>
        <dbReference type="EMBL" id="KNX38860.1"/>
    </source>
</evidence>
<evidence type="ECO:0000313" key="3">
    <source>
        <dbReference type="Proteomes" id="UP000037397"/>
    </source>
</evidence>
<comment type="caution">
    <text evidence="2">The sequence shown here is derived from an EMBL/GenBank/DDBJ whole genome shotgun (WGS) entry which is preliminary data.</text>
</comment>
<dbReference type="AlphaFoldDB" id="A0A0L6CMH7"/>
<dbReference type="EMBL" id="LAIR01000002">
    <property type="protein sequence ID" value="KNX38860.1"/>
    <property type="molecule type" value="Genomic_DNA"/>
</dbReference>
<name>A0A0L6CMH7_9MICO</name>
<reference evidence="3" key="1">
    <citation type="submission" date="2015-03" db="EMBL/GenBank/DDBJ databases">
        <title>Luteipulveratus halotolerans sp. nov., a novel actinobacterium (Dermacoccaceae) from Sarawak, Malaysia.</title>
        <authorList>
            <person name="Juboi H."/>
            <person name="Basik A."/>
            <person name="Shamsul S.S."/>
            <person name="Arnold P."/>
            <person name="Schmitt E.K."/>
            <person name="Sanglier J.-J."/>
            <person name="Yeo T."/>
        </authorList>
    </citation>
    <scope>NUCLEOTIDE SEQUENCE [LARGE SCALE GENOMIC DNA]</scope>
    <source>
        <strain evidence="3">C296001</strain>
    </source>
</reference>
<organism evidence="2 3">
    <name type="scientific">Luteipulveratus halotolerans</name>
    <dbReference type="NCBI Taxonomy" id="1631356"/>
    <lineage>
        <taxon>Bacteria</taxon>
        <taxon>Bacillati</taxon>
        <taxon>Actinomycetota</taxon>
        <taxon>Actinomycetes</taxon>
        <taxon>Micrococcales</taxon>
        <taxon>Dermacoccaceae</taxon>
        <taxon>Luteipulveratus</taxon>
    </lineage>
</organism>
<dbReference type="Proteomes" id="UP000037397">
    <property type="component" value="Unassembled WGS sequence"/>
</dbReference>